<dbReference type="Pfam" id="PF13604">
    <property type="entry name" value="AAA_30"/>
    <property type="match status" value="1"/>
</dbReference>
<dbReference type="InterPro" id="IPR027417">
    <property type="entry name" value="P-loop_NTPase"/>
</dbReference>
<dbReference type="AlphaFoldDB" id="A0A4R8DFR2"/>
<comment type="caution">
    <text evidence="4">The sequence shown here is derived from an EMBL/GenBank/DDBJ whole genome shotgun (WGS) entry which is preliminary data.</text>
</comment>
<proteinExistence type="predicted"/>
<feature type="domain" description="UvrD-like helicase C-terminal" evidence="3">
    <location>
        <begin position="403"/>
        <end position="454"/>
    </location>
</feature>
<evidence type="ECO:0000256" key="2">
    <source>
        <dbReference type="ARBA" id="ARBA00022840"/>
    </source>
</evidence>
<keyword evidence="4" id="KW-0347">Helicase</keyword>
<organism evidence="4 5">
    <name type="scientific">Dinghuibacter silviterrae</name>
    <dbReference type="NCBI Taxonomy" id="1539049"/>
    <lineage>
        <taxon>Bacteria</taxon>
        <taxon>Pseudomonadati</taxon>
        <taxon>Bacteroidota</taxon>
        <taxon>Chitinophagia</taxon>
        <taxon>Chitinophagales</taxon>
        <taxon>Chitinophagaceae</taxon>
        <taxon>Dinghuibacter</taxon>
    </lineage>
</organism>
<dbReference type="PANTHER" id="PTHR43788:SF6">
    <property type="entry name" value="DNA HELICASE B"/>
    <property type="match status" value="1"/>
</dbReference>
<evidence type="ECO:0000313" key="5">
    <source>
        <dbReference type="Proteomes" id="UP000294498"/>
    </source>
</evidence>
<dbReference type="CDD" id="cd18809">
    <property type="entry name" value="SF1_C_RecD"/>
    <property type="match status" value="1"/>
</dbReference>
<dbReference type="PANTHER" id="PTHR43788">
    <property type="entry name" value="DNA2/NAM7 HELICASE FAMILY MEMBER"/>
    <property type="match status" value="1"/>
</dbReference>
<dbReference type="OrthoDB" id="9803432at2"/>
<sequence>MPVKVALNDGQKKAFKALQEFIQHPEADTFVLKGYAGTGKTFLMQHLARWLEEKQYKFSLLASTGRAAAVLRGKTGLMTKTVHSHLYQFLEVIEDLPKEASVQLTLKFDPRPPESGKRVYIVDESSMLSDDPPGETELMTFGSGHLLSDFFTHTGSNKVIFVGDPGQLPPVRQTYSPALDLNWLFKQNRTATSETLEKIERTENDLLLLASAIRDMENKVLGLRPKLPATGCKNVEFFPNDEQLLQSYTHRFKELGPHQTIAIARSNKTVGHINEYVRADAFHQSNKNLQTDEILLVTYNNPPVRLTNGDFVTVLQLGTIRVHQGLHFQEVRIKAHLSGEESDLLLSLDILYGDAQNFSKDDQQKLLRDFHRRMKNIGISSNTELFREKMREDRFLNCLRAKYGYAVTCHKAQGGEWDHVYLFLEETMYQMKYPELLKWWYTAVTRAKKKLYLVREKWIQ</sequence>
<keyword evidence="4" id="KW-0378">Hydrolase</keyword>
<keyword evidence="5" id="KW-1185">Reference proteome</keyword>
<dbReference type="Pfam" id="PF13538">
    <property type="entry name" value="UvrD_C_2"/>
    <property type="match status" value="1"/>
</dbReference>
<evidence type="ECO:0000313" key="4">
    <source>
        <dbReference type="EMBL" id="TDW96178.1"/>
    </source>
</evidence>
<evidence type="ECO:0000259" key="3">
    <source>
        <dbReference type="Pfam" id="PF13538"/>
    </source>
</evidence>
<name>A0A4R8DFR2_9BACT</name>
<accession>A0A4R8DFR2</accession>
<dbReference type="SUPFAM" id="SSF52540">
    <property type="entry name" value="P-loop containing nucleoside triphosphate hydrolases"/>
    <property type="match status" value="1"/>
</dbReference>
<dbReference type="GO" id="GO:0003678">
    <property type="term" value="F:DNA helicase activity"/>
    <property type="evidence" value="ECO:0007669"/>
    <property type="project" value="UniProtKB-ARBA"/>
</dbReference>
<dbReference type="RefSeq" id="WP_133996217.1">
    <property type="nucleotide sequence ID" value="NZ_SODV01000002.1"/>
</dbReference>
<dbReference type="GO" id="GO:0005524">
    <property type="term" value="F:ATP binding"/>
    <property type="evidence" value="ECO:0007669"/>
    <property type="project" value="UniProtKB-KW"/>
</dbReference>
<protein>
    <submittedName>
        <fullName evidence="4">UvrD-like helicase family protein</fullName>
    </submittedName>
</protein>
<dbReference type="InterPro" id="IPR050534">
    <property type="entry name" value="Coronavir_polyprotein_1ab"/>
</dbReference>
<dbReference type="Proteomes" id="UP000294498">
    <property type="component" value="Unassembled WGS sequence"/>
</dbReference>
<keyword evidence="2" id="KW-0067">ATP-binding</keyword>
<keyword evidence="1" id="KW-0547">Nucleotide-binding</keyword>
<reference evidence="4 5" key="1">
    <citation type="submission" date="2019-03" db="EMBL/GenBank/DDBJ databases">
        <title>Genomic Encyclopedia of Type Strains, Phase IV (KMG-IV): sequencing the most valuable type-strain genomes for metagenomic binning, comparative biology and taxonomic classification.</title>
        <authorList>
            <person name="Goeker M."/>
        </authorList>
    </citation>
    <scope>NUCLEOTIDE SEQUENCE [LARGE SCALE GENOMIC DNA]</scope>
    <source>
        <strain evidence="4 5">DSM 100059</strain>
    </source>
</reference>
<evidence type="ECO:0000256" key="1">
    <source>
        <dbReference type="ARBA" id="ARBA00022741"/>
    </source>
</evidence>
<dbReference type="InterPro" id="IPR027785">
    <property type="entry name" value="UvrD-like_helicase_C"/>
</dbReference>
<dbReference type="Gene3D" id="3.40.50.300">
    <property type="entry name" value="P-loop containing nucleotide triphosphate hydrolases"/>
    <property type="match status" value="2"/>
</dbReference>
<dbReference type="EMBL" id="SODV01000002">
    <property type="protein sequence ID" value="TDW96178.1"/>
    <property type="molecule type" value="Genomic_DNA"/>
</dbReference>
<gene>
    <name evidence="4" type="ORF">EDB95_4002</name>
</gene>